<dbReference type="STRING" id="709032.Sulku_0996"/>
<dbReference type="HOGENOM" id="CLU_000134_18_1_7"/>
<dbReference type="Gene3D" id="1.25.40.20">
    <property type="entry name" value="Ankyrin repeat-containing domain"/>
    <property type="match status" value="1"/>
</dbReference>
<dbReference type="PROSITE" id="PS50297">
    <property type="entry name" value="ANK_REP_REGION"/>
    <property type="match status" value="1"/>
</dbReference>
<name>E4U2S4_SULKY</name>
<dbReference type="InterPro" id="IPR002110">
    <property type="entry name" value="Ankyrin_rpt"/>
</dbReference>
<evidence type="ECO:0000256" key="3">
    <source>
        <dbReference type="PROSITE-ProRule" id="PRU00023"/>
    </source>
</evidence>
<evidence type="ECO:0000256" key="2">
    <source>
        <dbReference type="ARBA" id="ARBA00023043"/>
    </source>
</evidence>
<sequence length="162" mass="18075">MEEWITLLKANDYLGIKKYLKSGGNPNEVEENGESVICFALRYHCDQEIIDLLIESGADVTHTDNEGVSVFDVAVTYNNLSLIERLIKSGFDVNHPTRQSGFTPLMGAVCYGRTEVIKKLLELGVDVHARDAYGLNAIDFARKMHKKSILDLLQGEEKNGTD</sequence>
<feature type="repeat" description="ANK" evidence="3">
    <location>
        <begin position="100"/>
        <end position="132"/>
    </location>
</feature>
<gene>
    <name evidence="4" type="ordered locus">Sulku_0996</name>
</gene>
<feature type="repeat" description="ANK" evidence="3">
    <location>
        <begin position="66"/>
        <end position="98"/>
    </location>
</feature>
<dbReference type="Proteomes" id="UP000008721">
    <property type="component" value="Chromosome"/>
</dbReference>
<dbReference type="RefSeq" id="WP_013459856.1">
    <property type="nucleotide sequence ID" value="NC_014762.1"/>
</dbReference>
<dbReference type="eggNOG" id="COG0666">
    <property type="taxonomic scope" value="Bacteria"/>
</dbReference>
<feature type="repeat" description="ANK" evidence="3">
    <location>
        <begin position="32"/>
        <end position="65"/>
    </location>
</feature>
<dbReference type="KEGG" id="sku:Sulku_0996"/>
<keyword evidence="2 3" id="KW-0040">ANK repeat</keyword>
<dbReference type="EMBL" id="CP002355">
    <property type="protein sequence ID" value="ADR33659.1"/>
    <property type="molecule type" value="Genomic_DNA"/>
</dbReference>
<protein>
    <submittedName>
        <fullName evidence="4">Ankyrin</fullName>
    </submittedName>
</protein>
<dbReference type="PROSITE" id="PS50088">
    <property type="entry name" value="ANK_REPEAT"/>
    <property type="match status" value="3"/>
</dbReference>
<proteinExistence type="predicted"/>
<dbReference type="AlphaFoldDB" id="E4U2S4"/>
<evidence type="ECO:0000256" key="1">
    <source>
        <dbReference type="ARBA" id="ARBA00022737"/>
    </source>
</evidence>
<dbReference type="Pfam" id="PF12796">
    <property type="entry name" value="Ank_2"/>
    <property type="match status" value="1"/>
</dbReference>
<dbReference type="PANTHER" id="PTHR24198:SF165">
    <property type="entry name" value="ANKYRIN REPEAT-CONTAINING PROTEIN-RELATED"/>
    <property type="match status" value="1"/>
</dbReference>
<keyword evidence="1" id="KW-0677">Repeat</keyword>
<dbReference type="SMART" id="SM00248">
    <property type="entry name" value="ANK"/>
    <property type="match status" value="3"/>
</dbReference>
<evidence type="ECO:0000313" key="5">
    <source>
        <dbReference type="Proteomes" id="UP000008721"/>
    </source>
</evidence>
<dbReference type="PANTHER" id="PTHR24198">
    <property type="entry name" value="ANKYRIN REPEAT AND PROTEIN KINASE DOMAIN-CONTAINING PROTEIN"/>
    <property type="match status" value="1"/>
</dbReference>
<reference evidence="4 5" key="1">
    <citation type="journal article" date="2012" name="Stand. Genomic Sci.">
        <title>Complete genome sequence of the sulfur compounds oxidizing chemolithoautotroph Sulfuricurvum kujiense type strain (YK-1(T)).</title>
        <authorList>
            <person name="Han C."/>
            <person name="Kotsyurbenko O."/>
            <person name="Chertkov O."/>
            <person name="Held B."/>
            <person name="Lapidus A."/>
            <person name="Nolan M."/>
            <person name="Lucas S."/>
            <person name="Hammon N."/>
            <person name="Deshpande S."/>
            <person name="Cheng J.F."/>
            <person name="Tapia R."/>
            <person name="Goodwin L.A."/>
            <person name="Pitluck S."/>
            <person name="Liolios K."/>
            <person name="Pagani I."/>
            <person name="Ivanova N."/>
            <person name="Mavromatis K."/>
            <person name="Mikhailova N."/>
            <person name="Pati A."/>
            <person name="Chen A."/>
            <person name="Palaniappan K."/>
            <person name="Land M."/>
            <person name="Hauser L."/>
            <person name="Chang Y.J."/>
            <person name="Jeffries C.D."/>
            <person name="Brambilla E.M."/>
            <person name="Rohde M."/>
            <person name="Spring S."/>
            <person name="Sikorski J."/>
            <person name="Goker M."/>
            <person name="Woyke T."/>
            <person name="Bristow J."/>
            <person name="Eisen J.A."/>
            <person name="Markowitz V."/>
            <person name="Hugenholtz P."/>
            <person name="Kyrpides N.C."/>
            <person name="Klenk H.P."/>
            <person name="Detter J.C."/>
        </authorList>
    </citation>
    <scope>NUCLEOTIDE SEQUENCE [LARGE SCALE GENOMIC DNA]</scope>
    <source>
        <strain evidence="5">ATCC BAA-921 / DSM 16994 / JCM 11577 / YK-1</strain>
    </source>
</reference>
<dbReference type="OrthoDB" id="5334130at2"/>
<accession>E4U2S4</accession>
<evidence type="ECO:0000313" key="4">
    <source>
        <dbReference type="EMBL" id="ADR33659.1"/>
    </source>
</evidence>
<keyword evidence="5" id="KW-1185">Reference proteome</keyword>
<organism evidence="4 5">
    <name type="scientific">Sulfuricurvum kujiense (strain ATCC BAA-921 / DSM 16994 / JCM 11577 / YK-1)</name>
    <dbReference type="NCBI Taxonomy" id="709032"/>
    <lineage>
        <taxon>Bacteria</taxon>
        <taxon>Pseudomonadati</taxon>
        <taxon>Campylobacterota</taxon>
        <taxon>Epsilonproteobacteria</taxon>
        <taxon>Campylobacterales</taxon>
        <taxon>Sulfurimonadaceae</taxon>
        <taxon>Sulfuricurvum</taxon>
    </lineage>
</organism>
<dbReference type="InterPro" id="IPR036770">
    <property type="entry name" value="Ankyrin_rpt-contain_sf"/>
</dbReference>
<dbReference type="SUPFAM" id="SSF48403">
    <property type="entry name" value="Ankyrin repeat"/>
    <property type="match status" value="1"/>
</dbReference>